<proteinExistence type="predicted"/>
<dbReference type="EMBL" id="CP013244">
    <property type="protein sequence ID" value="ANP46002.1"/>
    <property type="molecule type" value="Genomic_DNA"/>
</dbReference>
<sequence>MSRAMQLGELLSLGQTSSAELQSWLGAEDARLEQELQREANLRGETLAQFVRIAVSDFMAEADEETWADLVSALRDAKDPGAACVSKVTTFRLRMESAL</sequence>
<dbReference type="STRING" id="1759059.ATE48_08755"/>
<dbReference type="OrthoDB" id="8453614at2"/>
<name>A0A1B1AHG9_9PROT</name>
<dbReference type="AlphaFoldDB" id="A0A1B1AHG9"/>
<reference evidence="1 2" key="1">
    <citation type="submission" date="2015-11" db="EMBL/GenBank/DDBJ databases">
        <title>Whole-Genome Sequence of Candidatus Oderbacter manganicum from the National Park Lower Oder Valley, Germany.</title>
        <authorList>
            <person name="Braun B."/>
            <person name="Liere K."/>
            <person name="Szewzyk U."/>
        </authorList>
    </citation>
    <scope>NUCLEOTIDE SEQUENCE [LARGE SCALE GENOMIC DNA]</scope>
    <source>
        <strain evidence="1 2">OTSz_A_272</strain>
    </source>
</reference>
<protein>
    <submittedName>
        <fullName evidence="1">Uncharacterized protein</fullName>
    </submittedName>
</protein>
<accession>A0A1B1AHG9</accession>
<dbReference type="RefSeq" id="WP_066770244.1">
    <property type="nucleotide sequence ID" value="NZ_CP013244.1"/>
</dbReference>
<dbReference type="KEGG" id="cbot:ATE48_08755"/>
<dbReference type="Proteomes" id="UP000092498">
    <property type="component" value="Chromosome"/>
</dbReference>
<evidence type="ECO:0000313" key="1">
    <source>
        <dbReference type="EMBL" id="ANP46002.1"/>
    </source>
</evidence>
<dbReference type="InParanoid" id="A0A1B1AHG9"/>
<evidence type="ECO:0000313" key="2">
    <source>
        <dbReference type="Proteomes" id="UP000092498"/>
    </source>
</evidence>
<keyword evidence="2" id="KW-1185">Reference proteome</keyword>
<organism evidence="1 2">
    <name type="scientific">Candidatus Viadribacter manganicus</name>
    <dbReference type="NCBI Taxonomy" id="1759059"/>
    <lineage>
        <taxon>Bacteria</taxon>
        <taxon>Pseudomonadati</taxon>
        <taxon>Pseudomonadota</taxon>
        <taxon>Alphaproteobacteria</taxon>
        <taxon>Hyphomonadales</taxon>
        <taxon>Hyphomonadaceae</taxon>
        <taxon>Candidatus Viadribacter</taxon>
    </lineage>
</organism>
<gene>
    <name evidence="1" type="ORF">ATE48_08755</name>
</gene>